<proteinExistence type="predicted"/>
<protein>
    <submittedName>
        <fullName evidence="1">Uncharacterized protein</fullName>
    </submittedName>
</protein>
<evidence type="ECO:0000313" key="1">
    <source>
        <dbReference type="EMBL" id="KAK3104637.1"/>
    </source>
</evidence>
<dbReference type="EMBL" id="VSWD01000004">
    <property type="protein sequence ID" value="KAK3104637.1"/>
    <property type="molecule type" value="Genomic_DNA"/>
</dbReference>
<name>A0AA88YQJ3_PINIB</name>
<keyword evidence="2" id="KW-1185">Reference proteome</keyword>
<sequence length="66" mass="7596">MLKDINEKTKKSSTEYDYSSRHDVLTAATMERLITKVPDSDPQSFKVFVFLEESFGVLDEAHKEIV</sequence>
<accession>A0AA88YQJ3</accession>
<dbReference type="Proteomes" id="UP001186944">
    <property type="component" value="Unassembled WGS sequence"/>
</dbReference>
<comment type="caution">
    <text evidence="1">The sequence shown here is derived from an EMBL/GenBank/DDBJ whole genome shotgun (WGS) entry which is preliminary data.</text>
</comment>
<dbReference type="AlphaFoldDB" id="A0AA88YQJ3"/>
<evidence type="ECO:0000313" key="2">
    <source>
        <dbReference type="Proteomes" id="UP001186944"/>
    </source>
</evidence>
<organism evidence="1 2">
    <name type="scientific">Pinctada imbricata</name>
    <name type="common">Atlantic pearl-oyster</name>
    <name type="synonym">Pinctada martensii</name>
    <dbReference type="NCBI Taxonomy" id="66713"/>
    <lineage>
        <taxon>Eukaryota</taxon>
        <taxon>Metazoa</taxon>
        <taxon>Spiralia</taxon>
        <taxon>Lophotrochozoa</taxon>
        <taxon>Mollusca</taxon>
        <taxon>Bivalvia</taxon>
        <taxon>Autobranchia</taxon>
        <taxon>Pteriomorphia</taxon>
        <taxon>Pterioida</taxon>
        <taxon>Pterioidea</taxon>
        <taxon>Pteriidae</taxon>
        <taxon>Pinctada</taxon>
    </lineage>
</organism>
<reference evidence="1" key="1">
    <citation type="submission" date="2019-08" db="EMBL/GenBank/DDBJ databases">
        <title>The improved chromosome-level genome for the pearl oyster Pinctada fucata martensii using PacBio sequencing and Hi-C.</title>
        <authorList>
            <person name="Zheng Z."/>
        </authorList>
    </citation>
    <scope>NUCLEOTIDE SEQUENCE</scope>
    <source>
        <strain evidence="1">ZZ-2019</strain>
        <tissue evidence="1">Adductor muscle</tissue>
    </source>
</reference>
<gene>
    <name evidence="1" type="ORF">FSP39_006811</name>
</gene>